<dbReference type="GeneID" id="63770624"/>
<reference evidence="3 4" key="1">
    <citation type="submission" date="2016-07" db="EMBL/GenBank/DDBJ databases">
        <title>Pervasive Adenine N6-methylation of Active Genes in Fungi.</title>
        <authorList>
            <consortium name="DOE Joint Genome Institute"/>
            <person name="Mondo S.J."/>
            <person name="Dannebaum R.O."/>
            <person name="Kuo R.C."/>
            <person name="Labutti K."/>
            <person name="Haridas S."/>
            <person name="Kuo A."/>
            <person name="Salamov A."/>
            <person name="Ahrendt S.R."/>
            <person name="Lipzen A."/>
            <person name="Sullivan W."/>
            <person name="Andreopoulos W.B."/>
            <person name="Clum A."/>
            <person name="Lindquist E."/>
            <person name="Daum C."/>
            <person name="Ramamoorthy G.K."/>
            <person name="Gryganskyi A."/>
            <person name="Culley D."/>
            <person name="Magnuson J.K."/>
            <person name="James T.Y."/>
            <person name="O'Malley M.A."/>
            <person name="Stajich J.E."/>
            <person name="Spatafora J.W."/>
            <person name="Visel A."/>
            <person name="Grigoriev I.V."/>
        </authorList>
    </citation>
    <scope>NUCLEOTIDE SEQUENCE [LARGE SCALE GENOMIC DNA]</scope>
    <source>
        <strain evidence="3 4">CBS 129021</strain>
    </source>
</reference>
<evidence type="ECO:0000256" key="2">
    <source>
        <dbReference type="SAM" id="MobiDB-lite"/>
    </source>
</evidence>
<dbReference type="AlphaFoldDB" id="A0A1Y2DTH7"/>
<keyword evidence="1" id="KW-0175">Coiled coil</keyword>
<feature type="region of interest" description="Disordered" evidence="2">
    <location>
        <begin position="191"/>
        <end position="225"/>
    </location>
</feature>
<dbReference type="STRING" id="1141098.A0A1Y2DTH7"/>
<evidence type="ECO:0000313" key="3">
    <source>
        <dbReference type="EMBL" id="ORY62581.1"/>
    </source>
</evidence>
<proteinExistence type="predicted"/>
<feature type="coiled-coil region" evidence="1">
    <location>
        <begin position="23"/>
        <end position="188"/>
    </location>
</feature>
<dbReference type="Proteomes" id="UP000193689">
    <property type="component" value="Unassembled WGS sequence"/>
</dbReference>
<dbReference type="EMBL" id="MCFJ01000009">
    <property type="protein sequence ID" value="ORY62581.1"/>
    <property type="molecule type" value="Genomic_DNA"/>
</dbReference>
<sequence>MDKVNLEVELDALKNQKPDTSAVDTLKAELEALKTKHAEELEAIQAASHKSTSNLDALTKDHEAKTAELETLKEQLSEAREDAAIAKKELEAINNDVDAKMKSHEADYKDMHDTLSHLVEEQRQKVEAAEKQAADLKEKHDTLSNLVEQHRQKVEVAEKEAANVKSRFAEMEAQLKVKDAEIAEAKAQATFATKPKSGLAASRFAGAEDSTDAESELPASEDITV</sequence>
<dbReference type="InParanoid" id="A0A1Y2DTH7"/>
<evidence type="ECO:0000256" key="1">
    <source>
        <dbReference type="SAM" id="Coils"/>
    </source>
</evidence>
<evidence type="ECO:0000313" key="4">
    <source>
        <dbReference type="Proteomes" id="UP000193689"/>
    </source>
</evidence>
<dbReference type="OrthoDB" id="2289094at2759"/>
<comment type="caution">
    <text evidence="3">The sequence shown here is derived from an EMBL/GenBank/DDBJ whole genome shotgun (WGS) entry which is preliminary data.</text>
</comment>
<protein>
    <submittedName>
        <fullName evidence="3">Uncharacterized protein</fullName>
    </submittedName>
</protein>
<gene>
    <name evidence="3" type="ORF">BCR38DRAFT_243245</name>
</gene>
<name>A0A1Y2DTH7_9PEZI</name>
<organism evidence="3 4">
    <name type="scientific">Pseudomassariella vexata</name>
    <dbReference type="NCBI Taxonomy" id="1141098"/>
    <lineage>
        <taxon>Eukaryota</taxon>
        <taxon>Fungi</taxon>
        <taxon>Dikarya</taxon>
        <taxon>Ascomycota</taxon>
        <taxon>Pezizomycotina</taxon>
        <taxon>Sordariomycetes</taxon>
        <taxon>Xylariomycetidae</taxon>
        <taxon>Amphisphaeriales</taxon>
        <taxon>Pseudomassariaceae</taxon>
        <taxon>Pseudomassariella</taxon>
    </lineage>
</organism>
<dbReference type="RefSeq" id="XP_040714417.1">
    <property type="nucleotide sequence ID" value="XM_040854412.1"/>
</dbReference>
<keyword evidence="4" id="KW-1185">Reference proteome</keyword>
<accession>A0A1Y2DTH7</accession>